<dbReference type="Proteomes" id="UP000789525">
    <property type="component" value="Unassembled WGS sequence"/>
</dbReference>
<organism evidence="1 2">
    <name type="scientific">Acaulospora colombiana</name>
    <dbReference type="NCBI Taxonomy" id="27376"/>
    <lineage>
        <taxon>Eukaryota</taxon>
        <taxon>Fungi</taxon>
        <taxon>Fungi incertae sedis</taxon>
        <taxon>Mucoromycota</taxon>
        <taxon>Glomeromycotina</taxon>
        <taxon>Glomeromycetes</taxon>
        <taxon>Diversisporales</taxon>
        <taxon>Acaulosporaceae</taxon>
        <taxon>Acaulospora</taxon>
    </lineage>
</organism>
<feature type="non-terminal residue" evidence="1">
    <location>
        <position position="1"/>
    </location>
</feature>
<reference evidence="1" key="1">
    <citation type="submission" date="2021-06" db="EMBL/GenBank/DDBJ databases">
        <authorList>
            <person name="Kallberg Y."/>
            <person name="Tangrot J."/>
            <person name="Rosling A."/>
        </authorList>
    </citation>
    <scope>NUCLEOTIDE SEQUENCE</scope>
    <source>
        <strain evidence="1">CL356</strain>
    </source>
</reference>
<dbReference type="EMBL" id="CAJVPT010056316">
    <property type="protein sequence ID" value="CAG8756624.1"/>
    <property type="molecule type" value="Genomic_DNA"/>
</dbReference>
<proteinExistence type="predicted"/>
<keyword evidence="2" id="KW-1185">Reference proteome</keyword>
<feature type="non-terminal residue" evidence="1">
    <location>
        <position position="227"/>
    </location>
</feature>
<accession>A0ACA9QKC9</accession>
<comment type="caution">
    <text evidence="1">The sequence shown here is derived from an EMBL/GenBank/DDBJ whole genome shotgun (WGS) entry which is preliminary data.</text>
</comment>
<protein>
    <submittedName>
        <fullName evidence="1">9835_t:CDS:1</fullName>
    </submittedName>
</protein>
<sequence length="227" mass="25517">GDEVYAFEEYVGNTRSDDSRASHIHIRDELADAEGRLQEIFNRLNAGLDPYSLRERDGPMETLREEDETGVVEIPESLTRKSIKLGPRPEQGNALRAPVPVTQPLRPASSMRSTSPIQKLPPPRPSLKSGDDTAAGAAQPLIDEISSALREWHNLLFTYLSRRDYKLFQTVRNHIEELHLGRRQLLAQTLSAEETVNLRRDCVGRLVRGNVAQELDVIVRHPAWGGL</sequence>
<evidence type="ECO:0000313" key="1">
    <source>
        <dbReference type="EMBL" id="CAG8756624.1"/>
    </source>
</evidence>
<evidence type="ECO:0000313" key="2">
    <source>
        <dbReference type="Proteomes" id="UP000789525"/>
    </source>
</evidence>
<name>A0ACA9QKC9_9GLOM</name>
<gene>
    <name evidence="1" type="ORF">ACOLOM_LOCUS12993</name>
</gene>